<evidence type="ECO:0000313" key="1">
    <source>
        <dbReference type="EMBL" id="MBX43248.1"/>
    </source>
</evidence>
<name>A0A2P2NL80_RHIMU</name>
<protein>
    <submittedName>
        <fullName evidence="1">Uncharacterized protein</fullName>
    </submittedName>
</protein>
<dbReference type="EMBL" id="GGEC01062764">
    <property type="protein sequence ID" value="MBX43248.1"/>
    <property type="molecule type" value="Transcribed_RNA"/>
</dbReference>
<organism evidence="1">
    <name type="scientific">Rhizophora mucronata</name>
    <name type="common">Asiatic mangrove</name>
    <dbReference type="NCBI Taxonomy" id="61149"/>
    <lineage>
        <taxon>Eukaryota</taxon>
        <taxon>Viridiplantae</taxon>
        <taxon>Streptophyta</taxon>
        <taxon>Embryophyta</taxon>
        <taxon>Tracheophyta</taxon>
        <taxon>Spermatophyta</taxon>
        <taxon>Magnoliopsida</taxon>
        <taxon>eudicotyledons</taxon>
        <taxon>Gunneridae</taxon>
        <taxon>Pentapetalae</taxon>
        <taxon>rosids</taxon>
        <taxon>fabids</taxon>
        <taxon>Malpighiales</taxon>
        <taxon>Rhizophoraceae</taxon>
        <taxon>Rhizophora</taxon>
    </lineage>
</organism>
<reference evidence="1" key="1">
    <citation type="submission" date="2018-02" db="EMBL/GenBank/DDBJ databases">
        <title>Rhizophora mucronata_Transcriptome.</title>
        <authorList>
            <person name="Meera S.P."/>
            <person name="Sreeshan A."/>
            <person name="Augustine A."/>
        </authorList>
    </citation>
    <scope>NUCLEOTIDE SEQUENCE</scope>
    <source>
        <tissue evidence="1">Leaf</tissue>
    </source>
</reference>
<proteinExistence type="predicted"/>
<accession>A0A2P2NL80</accession>
<sequence>MHPKAFFPIPRALKWIINQLLRHNWCLWTTPHPVPAYLVCPLGTSRMHCNLILFKQKLVPVGVFYNLS</sequence>
<dbReference type="AlphaFoldDB" id="A0A2P2NL80"/>